<keyword evidence="6" id="KW-1185">Reference proteome</keyword>
<feature type="region of interest" description="Disordered" evidence="3">
    <location>
        <begin position="316"/>
        <end position="340"/>
    </location>
</feature>
<feature type="region of interest" description="Disordered" evidence="3">
    <location>
        <begin position="709"/>
        <end position="733"/>
    </location>
</feature>
<dbReference type="GO" id="GO:0005737">
    <property type="term" value="C:cytoplasm"/>
    <property type="evidence" value="ECO:0007669"/>
    <property type="project" value="TreeGrafter"/>
</dbReference>
<dbReference type="PANTHER" id="PTHR13620">
    <property type="entry name" value="3-5 EXONUCLEASE"/>
    <property type="match status" value="1"/>
</dbReference>
<dbReference type="InterPro" id="IPR012337">
    <property type="entry name" value="RNaseH-like_sf"/>
</dbReference>
<comment type="caution">
    <text evidence="5">The sequence shown here is derived from an EMBL/GenBank/DDBJ whole genome shotgun (WGS) entry which is preliminary data.</text>
</comment>
<reference evidence="5 6" key="1">
    <citation type="submission" date="2016-06" db="EMBL/GenBank/DDBJ databases">
        <title>Evolution of pathogenesis and genome organization in the Tremellales.</title>
        <authorList>
            <person name="Cuomo C."/>
            <person name="Litvintseva A."/>
            <person name="Heitman J."/>
            <person name="Chen Y."/>
            <person name="Sun S."/>
            <person name="Springer D."/>
            <person name="Dromer F."/>
            <person name="Young S."/>
            <person name="Zeng Q."/>
            <person name="Chapman S."/>
            <person name="Gujja S."/>
            <person name="Saif S."/>
            <person name="Birren B."/>
        </authorList>
    </citation>
    <scope>NUCLEOTIDE SEQUENCE [LARGE SCALE GENOMIC DNA]</scope>
    <source>
        <strain evidence="5 6">ATCC 28783</strain>
    </source>
</reference>
<keyword evidence="1" id="KW-0540">Nuclease</keyword>
<dbReference type="InterPro" id="IPR036397">
    <property type="entry name" value="RNaseH_sf"/>
</dbReference>
<feature type="region of interest" description="Disordered" evidence="3">
    <location>
        <begin position="59"/>
        <end position="160"/>
    </location>
</feature>
<dbReference type="CDD" id="cd06141">
    <property type="entry name" value="WRN_exo"/>
    <property type="match status" value="1"/>
</dbReference>
<dbReference type="PANTHER" id="PTHR13620:SF104">
    <property type="entry name" value="EXONUCLEASE 3'-5' DOMAIN-CONTAINING PROTEIN 2"/>
    <property type="match status" value="1"/>
</dbReference>
<keyword evidence="2" id="KW-0378">Hydrolase</keyword>
<dbReference type="Gene3D" id="3.30.420.10">
    <property type="entry name" value="Ribonuclease H-like superfamily/Ribonuclease H"/>
    <property type="match status" value="1"/>
</dbReference>
<feature type="compositionally biased region" description="Low complexity" evidence="3">
    <location>
        <begin position="122"/>
        <end position="155"/>
    </location>
</feature>
<dbReference type="OrthoDB" id="1920326at2759"/>
<gene>
    <name evidence="5" type="ORF">M231_00749</name>
</gene>
<dbReference type="AlphaFoldDB" id="A0A4Q1BVD0"/>
<organism evidence="5 6">
    <name type="scientific">Tremella mesenterica</name>
    <name type="common">Jelly fungus</name>
    <dbReference type="NCBI Taxonomy" id="5217"/>
    <lineage>
        <taxon>Eukaryota</taxon>
        <taxon>Fungi</taxon>
        <taxon>Dikarya</taxon>
        <taxon>Basidiomycota</taxon>
        <taxon>Agaricomycotina</taxon>
        <taxon>Tremellomycetes</taxon>
        <taxon>Tremellales</taxon>
        <taxon>Tremellaceae</taxon>
        <taxon>Tremella</taxon>
    </lineage>
</organism>
<dbReference type="STRING" id="5217.A0A4Q1BVD0"/>
<feature type="region of interest" description="Disordered" evidence="3">
    <location>
        <begin position="1"/>
        <end position="20"/>
    </location>
</feature>
<dbReference type="InterPro" id="IPR002562">
    <property type="entry name" value="3'-5'_exonuclease_dom"/>
</dbReference>
<evidence type="ECO:0000313" key="5">
    <source>
        <dbReference type="EMBL" id="RXK42028.1"/>
    </source>
</evidence>
<name>A0A4Q1BVD0_TREME</name>
<dbReference type="GO" id="GO:0003676">
    <property type="term" value="F:nucleic acid binding"/>
    <property type="evidence" value="ECO:0007669"/>
    <property type="project" value="InterPro"/>
</dbReference>
<feature type="compositionally biased region" description="Low complexity" evidence="3">
    <location>
        <begin position="77"/>
        <end position="93"/>
    </location>
</feature>
<evidence type="ECO:0000256" key="2">
    <source>
        <dbReference type="ARBA" id="ARBA00022801"/>
    </source>
</evidence>
<feature type="domain" description="3'-5' exonuclease" evidence="4">
    <location>
        <begin position="401"/>
        <end position="582"/>
    </location>
</feature>
<dbReference type="InParanoid" id="A0A4Q1BVD0"/>
<dbReference type="InterPro" id="IPR051132">
    <property type="entry name" value="3-5_Exonuclease_domain"/>
</dbReference>
<sequence>MSPHSNNNNLSLSKSETSSKSVRNLIKVTKPQPVQMIDKQLQDLVRPWVGKSVFTTRTTPLLPLSDNIPDSSITRIPTTKPTSSSAPPTLTSPNEDFGTNDKTSIPGSPSSTSYHTARCETPRNSSPISIHSSPSPHRPLSAPRVSSHSPSSKVALESKPEGITSYSISRTIAKPYPNTKSTFKPHQPVHPFFVQYMRSKSAPLPTTNRPRFLATHSTTSTSSKMIKDDESLIIAETQESLKTEVQSIPDDEISCSPFDYHGKEEGRGQIKQVWKRERIVPSEFKRTEEDMAFIAEELEFLAGPSRHPVLTLASKSAPMPKAAPTPLLKPRPTPSLKTKSTVLKSKMKGKMKAELNELPSPIIPPKTARDLENLPTFHYSTYSAKNGRTPQVVYTLSDEEADDLVPCLRGEVVGFDLEWPGQVKTWVKEGDGWKVKFEQGQTAVVQVCDDRIILVIHLKDMKRLPKSIVDLICDEKKYKVGVAINGDCKKLLRDFPTQFKSKPLCSILDLSHLARRADPIGTGPGGTLISLANLTRAYLSHELPKPADTRKGDWSATLNAEQIDYAANDVWASYNIVTELSELAETNGKSLDLSKVAFDLNRPISRVVKAQKTDDEAGEGEVEERVVELSFAKEQALRKFKEGLSCQDIAQEGGIRDTTVSSYICEALRILTPSVIKQEDQRRLLHEIRGHHYVQRKFRLMLRGMRKEVGSDQSTSETELETESMKQGGDVRV</sequence>
<evidence type="ECO:0000256" key="3">
    <source>
        <dbReference type="SAM" id="MobiDB-lite"/>
    </source>
</evidence>
<dbReference type="GO" id="GO:0005634">
    <property type="term" value="C:nucleus"/>
    <property type="evidence" value="ECO:0007669"/>
    <property type="project" value="TreeGrafter"/>
</dbReference>
<dbReference type="Pfam" id="PF01612">
    <property type="entry name" value="DNA_pol_A_exo1"/>
    <property type="match status" value="1"/>
</dbReference>
<accession>A0A4Q1BVD0</accession>
<dbReference type="GO" id="GO:0008408">
    <property type="term" value="F:3'-5' exonuclease activity"/>
    <property type="evidence" value="ECO:0007669"/>
    <property type="project" value="InterPro"/>
</dbReference>
<proteinExistence type="predicted"/>
<evidence type="ECO:0000256" key="1">
    <source>
        <dbReference type="ARBA" id="ARBA00022722"/>
    </source>
</evidence>
<dbReference type="GO" id="GO:0006139">
    <property type="term" value="P:nucleobase-containing compound metabolic process"/>
    <property type="evidence" value="ECO:0007669"/>
    <property type="project" value="InterPro"/>
</dbReference>
<dbReference type="Proteomes" id="UP000289152">
    <property type="component" value="Unassembled WGS sequence"/>
</dbReference>
<protein>
    <recommendedName>
        <fullName evidence="4">3'-5' exonuclease domain-containing protein</fullName>
    </recommendedName>
</protein>
<feature type="compositionally biased region" description="Pro residues" evidence="3">
    <location>
        <begin position="321"/>
        <end position="333"/>
    </location>
</feature>
<dbReference type="SUPFAM" id="SSF53098">
    <property type="entry name" value="Ribonuclease H-like"/>
    <property type="match status" value="1"/>
</dbReference>
<evidence type="ECO:0000259" key="4">
    <source>
        <dbReference type="Pfam" id="PF01612"/>
    </source>
</evidence>
<dbReference type="EMBL" id="SDIL01000004">
    <property type="protein sequence ID" value="RXK42028.1"/>
    <property type="molecule type" value="Genomic_DNA"/>
</dbReference>
<evidence type="ECO:0000313" key="6">
    <source>
        <dbReference type="Proteomes" id="UP000289152"/>
    </source>
</evidence>
<feature type="compositionally biased region" description="Polar residues" evidence="3">
    <location>
        <begin position="100"/>
        <end position="115"/>
    </location>
</feature>